<accession>A0AAE3QKL3</accession>
<reference evidence="8" key="1">
    <citation type="submission" date="2022-03" db="EMBL/GenBank/DDBJ databases">
        <title>Fererhizobium litorale gen. nov., sp. nov., isolated from sandy sediments of the Sea of Japan seashore.</title>
        <authorList>
            <person name="Romanenko L."/>
            <person name="Kurilenko V."/>
            <person name="Otstavnykh N."/>
            <person name="Svetashev V."/>
            <person name="Tekutyeva L."/>
            <person name="Isaeva M."/>
            <person name="Mikhailov V."/>
        </authorList>
    </citation>
    <scope>NUCLEOTIDE SEQUENCE</scope>
    <source>
        <strain evidence="8">KMM 9576</strain>
    </source>
</reference>
<dbReference type="EC" id="4.1.2.52" evidence="8"/>
<evidence type="ECO:0000259" key="7">
    <source>
        <dbReference type="Pfam" id="PF03328"/>
    </source>
</evidence>
<dbReference type="GO" id="GO:0005737">
    <property type="term" value="C:cytoplasm"/>
    <property type="evidence" value="ECO:0007669"/>
    <property type="project" value="UniProtKB-ARBA"/>
</dbReference>
<evidence type="ECO:0000313" key="8">
    <source>
        <dbReference type="EMBL" id="MDI7924904.1"/>
    </source>
</evidence>
<dbReference type="Proteomes" id="UP001161580">
    <property type="component" value="Unassembled WGS sequence"/>
</dbReference>
<dbReference type="GO" id="GO:0016832">
    <property type="term" value="F:aldehyde-lyase activity"/>
    <property type="evidence" value="ECO:0007669"/>
    <property type="project" value="TreeGrafter"/>
</dbReference>
<dbReference type="GO" id="GO:0046872">
    <property type="term" value="F:metal ion binding"/>
    <property type="evidence" value="ECO:0007669"/>
    <property type="project" value="UniProtKB-KW"/>
</dbReference>
<dbReference type="PANTHER" id="PTHR30502:SF0">
    <property type="entry name" value="PHOSPHOENOLPYRUVATE CARBOXYLASE FAMILY PROTEIN"/>
    <property type="match status" value="1"/>
</dbReference>
<comment type="cofactor">
    <cofactor evidence="1">
        <name>a divalent metal cation</name>
        <dbReference type="ChEBI" id="CHEBI:60240"/>
    </cofactor>
</comment>
<feature type="domain" description="HpcH/HpaI aldolase/citrate lyase" evidence="7">
    <location>
        <begin position="18"/>
        <end position="244"/>
    </location>
</feature>
<keyword evidence="3" id="KW-0479">Metal-binding</keyword>
<protein>
    <submittedName>
        <fullName evidence="8">4-hydroxy-2-oxoheptanedioate aldolase</fullName>
        <ecNumber evidence="8">4.1.2.52</ecNumber>
    </submittedName>
</protein>
<dbReference type="Pfam" id="PF03328">
    <property type="entry name" value="HpcH_HpaI"/>
    <property type="match status" value="1"/>
</dbReference>
<evidence type="ECO:0000256" key="4">
    <source>
        <dbReference type="ARBA" id="ARBA00023239"/>
    </source>
</evidence>
<comment type="catalytic activity">
    <reaction evidence="6">
        <text>D-glyceraldehyde + pyruvate = 2-dehydro-3-deoxy-L-galactonate</text>
        <dbReference type="Rhea" id="RHEA:80055"/>
        <dbReference type="ChEBI" id="CHEBI:15361"/>
        <dbReference type="ChEBI" id="CHEBI:17378"/>
        <dbReference type="ChEBI" id="CHEBI:75545"/>
    </reaction>
</comment>
<evidence type="ECO:0000256" key="2">
    <source>
        <dbReference type="ARBA" id="ARBA00005568"/>
    </source>
</evidence>
<proteinExistence type="inferred from homology"/>
<dbReference type="InterPro" id="IPR012689">
    <property type="entry name" value="HpaI"/>
</dbReference>
<dbReference type="InterPro" id="IPR015813">
    <property type="entry name" value="Pyrv/PenolPyrv_kinase-like_dom"/>
</dbReference>
<dbReference type="NCBIfam" id="TIGR02311">
    <property type="entry name" value="HpaI"/>
    <property type="match status" value="1"/>
</dbReference>
<evidence type="ECO:0000256" key="1">
    <source>
        <dbReference type="ARBA" id="ARBA00001968"/>
    </source>
</evidence>
<comment type="similarity">
    <text evidence="2">Belongs to the HpcH/HpaI aldolase family.</text>
</comment>
<dbReference type="EMBL" id="JALDYZ010000020">
    <property type="protein sequence ID" value="MDI7924904.1"/>
    <property type="molecule type" value="Genomic_DNA"/>
</dbReference>
<evidence type="ECO:0000256" key="5">
    <source>
        <dbReference type="ARBA" id="ARBA00023317"/>
    </source>
</evidence>
<evidence type="ECO:0000256" key="6">
    <source>
        <dbReference type="ARBA" id="ARBA00045074"/>
    </source>
</evidence>
<dbReference type="GO" id="GO:0010124">
    <property type="term" value="P:phenylacetate catabolic process"/>
    <property type="evidence" value="ECO:0007669"/>
    <property type="project" value="InterPro"/>
</dbReference>
<dbReference type="SUPFAM" id="SSF51621">
    <property type="entry name" value="Phosphoenolpyruvate/pyruvate domain"/>
    <property type="match status" value="1"/>
</dbReference>
<name>A0AAE3QKL3_9HYPH</name>
<dbReference type="Gene3D" id="3.20.20.60">
    <property type="entry name" value="Phosphoenolpyruvate-binding domains"/>
    <property type="match status" value="1"/>
</dbReference>
<keyword evidence="5" id="KW-0670">Pyruvate</keyword>
<keyword evidence="9" id="KW-1185">Reference proteome</keyword>
<dbReference type="AlphaFoldDB" id="A0AAE3QKL3"/>
<dbReference type="InterPro" id="IPR005000">
    <property type="entry name" value="Aldolase/citrate-lyase_domain"/>
</dbReference>
<dbReference type="InterPro" id="IPR050251">
    <property type="entry name" value="HpcH-HpaI_aldolase"/>
</dbReference>
<dbReference type="FunFam" id="3.20.20.60:FF:000004">
    <property type="entry name" value="5-keto-4-deoxy-D-glucarate aldolase"/>
    <property type="match status" value="1"/>
</dbReference>
<evidence type="ECO:0000313" key="9">
    <source>
        <dbReference type="Proteomes" id="UP001161580"/>
    </source>
</evidence>
<keyword evidence="4 8" id="KW-0456">Lyase</keyword>
<organism evidence="8 9">
    <name type="scientific">Ferirhizobium litorale</name>
    <dbReference type="NCBI Taxonomy" id="2927786"/>
    <lineage>
        <taxon>Bacteria</taxon>
        <taxon>Pseudomonadati</taxon>
        <taxon>Pseudomonadota</taxon>
        <taxon>Alphaproteobacteria</taxon>
        <taxon>Hyphomicrobiales</taxon>
        <taxon>Rhizobiaceae</taxon>
        <taxon>Ferirhizobium</taxon>
    </lineage>
</organism>
<gene>
    <name evidence="8" type="primary">hpaI</name>
    <name evidence="8" type="ORF">MRS75_22875</name>
</gene>
<evidence type="ECO:0000256" key="3">
    <source>
        <dbReference type="ARBA" id="ARBA00022723"/>
    </source>
</evidence>
<dbReference type="InterPro" id="IPR040442">
    <property type="entry name" value="Pyrv_kinase-like_dom_sf"/>
</dbReference>
<dbReference type="PANTHER" id="PTHR30502">
    <property type="entry name" value="2-KETO-3-DEOXY-L-RHAMNONATE ALDOLASE"/>
    <property type="match status" value="1"/>
</dbReference>
<dbReference type="RefSeq" id="WP_311788884.1">
    <property type="nucleotide sequence ID" value="NZ_JALDYY010000020.1"/>
</dbReference>
<comment type="caution">
    <text evidence="8">The sequence shown here is derived from an EMBL/GenBank/DDBJ whole genome shotgun (WGS) entry which is preliminary data.</text>
</comment>
<sequence>MPAPTNNFKAAIARGEKQIGLWLALASAYSAEIAGSAGFDWLLIDGEHAPNDLPLISAQIAALNASPSHPVVRVPIGETWIIKQVLDAGAQTILVPMVETAEHAQQLVRAMKYPPEGMRGVGAMLARASNFGRITDYLTTANDEVCLLLQAESRAAIDALDEIAAVDGVDGIFIGPSDLAADMGFLGRPTAPEVQSVIEDGLKRIIKSGKAAGILTGDPSLAQRYLELGASFVAVGTDVTLFTQATATLAARFKDRPEAPPAGY</sequence>